<evidence type="ECO:0000313" key="2">
    <source>
        <dbReference type="EMBL" id="KAJ0225992.1"/>
    </source>
</evidence>
<dbReference type="AlphaFoldDB" id="A0A9R1XY06"/>
<protein>
    <submittedName>
        <fullName evidence="2">Uncharacterized protein</fullName>
    </submittedName>
</protein>
<dbReference type="EMBL" id="NBSK02000001">
    <property type="protein sequence ID" value="KAJ0225992.1"/>
    <property type="molecule type" value="Genomic_DNA"/>
</dbReference>
<proteinExistence type="predicted"/>
<keyword evidence="3" id="KW-1185">Reference proteome</keyword>
<evidence type="ECO:0000313" key="3">
    <source>
        <dbReference type="Proteomes" id="UP000235145"/>
    </source>
</evidence>
<accession>A0A9R1XY06</accession>
<keyword evidence="1" id="KW-1133">Transmembrane helix</keyword>
<reference evidence="2 3" key="1">
    <citation type="journal article" date="2017" name="Nat. Commun.">
        <title>Genome assembly with in vitro proximity ligation data and whole-genome triplication in lettuce.</title>
        <authorList>
            <person name="Reyes-Chin-Wo S."/>
            <person name="Wang Z."/>
            <person name="Yang X."/>
            <person name="Kozik A."/>
            <person name="Arikit S."/>
            <person name="Song C."/>
            <person name="Xia L."/>
            <person name="Froenicke L."/>
            <person name="Lavelle D.O."/>
            <person name="Truco M.J."/>
            <person name="Xia R."/>
            <person name="Zhu S."/>
            <person name="Xu C."/>
            <person name="Xu H."/>
            <person name="Xu X."/>
            <person name="Cox K."/>
            <person name="Korf I."/>
            <person name="Meyers B.C."/>
            <person name="Michelmore R.W."/>
        </authorList>
    </citation>
    <scope>NUCLEOTIDE SEQUENCE [LARGE SCALE GENOMIC DNA]</scope>
    <source>
        <strain evidence="3">cv. Salinas</strain>
        <tissue evidence="2">Seedlings</tissue>
    </source>
</reference>
<sequence length="83" mass="9398">MICKCCAKHLNPNHQRLGSRPSYIVYGFLYVFKVGIPTPGVIPWTVAYPRSRRLLSDDCAHVLDVTNISSPQRDVTTFSTREC</sequence>
<name>A0A9R1XY06_LACSA</name>
<keyword evidence="1" id="KW-0812">Transmembrane</keyword>
<gene>
    <name evidence="2" type="ORF">LSAT_V11C100004430</name>
</gene>
<feature type="transmembrane region" description="Helical" evidence="1">
    <location>
        <begin position="23"/>
        <end position="46"/>
    </location>
</feature>
<dbReference type="Proteomes" id="UP000235145">
    <property type="component" value="Unassembled WGS sequence"/>
</dbReference>
<organism evidence="2 3">
    <name type="scientific">Lactuca sativa</name>
    <name type="common">Garden lettuce</name>
    <dbReference type="NCBI Taxonomy" id="4236"/>
    <lineage>
        <taxon>Eukaryota</taxon>
        <taxon>Viridiplantae</taxon>
        <taxon>Streptophyta</taxon>
        <taxon>Embryophyta</taxon>
        <taxon>Tracheophyta</taxon>
        <taxon>Spermatophyta</taxon>
        <taxon>Magnoliopsida</taxon>
        <taxon>eudicotyledons</taxon>
        <taxon>Gunneridae</taxon>
        <taxon>Pentapetalae</taxon>
        <taxon>asterids</taxon>
        <taxon>campanulids</taxon>
        <taxon>Asterales</taxon>
        <taxon>Asteraceae</taxon>
        <taxon>Cichorioideae</taxon>
        <taxon>Cichorieae</taxon>
        <taxon>Lactucinae</taxon>
        <taxon>Lactuca</taxon>
    </lineage>
</organism>
<evidence type="ECO:0000256" key="1">
    <source>
        <dbReference type="SAM" id="Phobius"/>
    </source>
</evidence>
<keyword evidence="1" id="KW-0472">Membrane</keyword>
<comment type="caution">
    <text evidence="2">The sequence shown here is derived from an EMBL/GenBank/DDBJ whole genome shotgun (WGS) entry which is preliminary data.</text>
</comment>